<protein>
    <submittedName>
        <fullName evidence="2">Uncharacterized protein</fullName>
    </submittedName>
</protein>
<feature type="region of interest" description="Disordered" evidence="1">
    <location>
        <begin position="1"/>
        <end position="22"/>
    </location>
</feature>
<dbReference type="Proteomes" id="UP000297595">
    <property type="component" value="Unassembled WGS sequence"/>
</dbReference>
<evidence type="ECO:0000313" key="2">
    <source>
        <dbReference type="EMBL" id="KAF3107040.1"/>
    </source>
</evidence>
<organism evidence="2 5">
    <name type="scientific">Orbilia oligospora</name>
    <name type="common">Nematode-trapping fungus</name>
    <name type="synonym">Arthrobotrys oligospora</name>
    <dbReference type="NCBI Taxonomy" id="2813651"/>
    <lineage>
        <taxon>Eukaryota</taxon>
        <taxon>Fungi</taxon>
        <taxon>Dikarya</taxon>
        <taxon>Ascomycota</taxon>
        <taxon>Pezizomycotina</taxon>
        <taxon>Orbiliomycetes</taxon>
        <taxon>Orbiliales</taxon>
        <taxon>Orbiliaceae</taxon>
        <taxon>Orbilia</taxon>
    </lineage>
</organism>
<proteinExistence type="predicted"/>
<dbReference type="EMBL" id="SOZJ01000002">
    <property type="protein sequence ID" value="TGJ72763.1"/>
    <property type="molecule type" value="Genomic_DNA"/>
</dbReference>
<gene>
    <name evidence="3" type="ORF">EYR41_004633</name>
    <name evidence="2" type="ORF">TWF102_000882</name>
</gene>
<evidence type="ECO:0000313" key="5">
    <source>
        <dbReference type="Proteomes" id="UP000475325"/>
    </source>
</evidence>
<feature type="compositionally biased region" description="Low complexity" evidence="1">
    <location>
        <begin position="11"/>
        <end position="22"/>
    </location>
</feature>
<feature type="compositionally biased region" description="Basic and acidic residues" evidence="1">
    <location>
        <begin position="1"/>
        <end position="10"/>
    </location>
</feature>
<dbReference type="AlphaFoldDB" id="A0A7C8JJV5"/>
<dbReference type="EMBL" id="WIQW01000011">
    <property type="protein sequence ID" value="KAF3107040.1"/>
    <property type="molecule type" value="Genomic_DNA"/>
</dbReference>
<accession>A0A7C8JJV5</accession>
<sequence>MQRERAEMRRQPTSQTQTRQTTIGIDFSRVDIHSWLVTYRSSIRREILQPSRKEFNSTCSSPKIERKIRKDKNMKIDMLAKGVEE</sequence>
<evidence type="ECO:0000313" key="4">
    <source>
        <dbReference type="Proteomes" id="UP000297595"/>
    </source>
</evidence>
<name>A0A7C8JJV5_ORBOL</name>
<reference evidence="3 4" key="1">
    <citation type="submission" date="2019-03" db="EMBL/GenBank/DDBJ databases">
        <title>Nematode-trapping fungi genome.</title>
        <authorList>
            <person name="Vidal-Diez De Ulzurrun G."/>
        </authorList>
    </citation>
    <scope>NUCLEOTIDE SEQUENCE [LARGE SCALE GENOMIC DNA]</scope>
    <source>
        <strain evidence="3 4">TWF154</strain>
    </source>
</reference>
<dbReference type="Proteomes" id="UP000475325">
    <property type="component" value="Unassembled WGS sequence"/>
</dbReference>
<reference evidence="2 5" key="2">
    <citation type="submission" date="2019-06" db="EMBL/GenBank/DDBJ databases">
        <authorList>
            <person name="Palmer J.M."/>
        </authorList>
    </citation>
    <scope>NUCLEOTIDE SEQUENCE [LARGE SCALE GENOMIC DNA]</scope>
    <source>
        <strain evidence="2 5">TWF102</strain>
    </source>
</reference>
<comment type="caution">
    <text evidence="2">The sequence shown here is derived from an EMBL/GenBank/DDBJ whole genome shotgun (WGS) entry which is preliminary data.</text>
</comment>
<evidence type="ECO:0000313" key="3">
    <source>
        <dbReference type="EMBL" id="TGJ72763.1"/>
    </source>
</evidence>
<evidence type="ECO:0000256" key="1">
    <source>
        <dbReference type="SAM" id="MobiDB-lite"/>
    </source>
</evidence>